<gene>
    <name evidence="7" type="ORF">A3A74_06765</name>
</gene>
<dbReference type="CDD" id="cd13861">
    <property type="entry name" value="CuRO_1_CumA_like"/>
    <property type="match status" value="1"/>
</dbReference>
<dbReference type="PROSITE" id="PS00080">
    <property type="entry name" value="MULTICOPPER_OXIDASE2"/>
    <property type="match status" value="1"/>
</dbReference>
<evidence type="ECO:0000256" key="3">
    <source>
        <dbReference type="ARBA" id="ARBA00023008"/>
    </source>
</evidence>
<dbReference type="EMBL" id="MGAF01000061">
    <property type="protein sequence ID" value="OGK39016.1"/>
    <property type="molecule type" value="Genomic_DNA"/>
</dbReference>
<dbReference type="InterPro" id="IPR008972">
    <property type="entry name" value="Cupredoxin"/>
</dbReference>
<dbReference type="InterPro" id="IPR033138">
    <property type="entry name" value="Cu_oxidase_CS"/>
</dbReference>
<dbReference type="PANTHER" id="PTHR11709:SF394">
    <property type="entry name" value="FI03373P-RELATED"/>
    <property type="match status" value="1"/>
</dbReference>
<dbReference type="InterPro" id="IPR011706">
    <property type="entry name" value="Cu-oxidase_C"/>
</dbReference>
<dbReference type="PROSITE" id="PS00079">
    <property type="entry name" value="MULTICOPPER_OXIDASE1"/>
    <property type="match status" value="1"/>
</dbReference>
<dbReference type="Pfam" id="PF07731">
    <property type="entry name" value="Cu-oxidase_2"/>
    <property type="match status" value="1"/>
</dbReference>
<reference evidence="7 8" key="1">
    <citation type="journal article" date="2016" name="Nat. Commun.">
        <title>Thousands of microbial genomes shed light on interconnected biogeochemical processes in an aquifer system.</title>
        <authorList>
            <person name="Anantharaman K."/>
            <person name="Brown C.T."/>
            <person name="Hug L.A."/>
            <person name="Sharon I."/>
            <person name="Castelle C.J."/>
            <person name="Probst A.J."/>
            <person name="Thomas B.C."/>
            <person name="Singh A."/>
            <person name="Wilkins M.J."/>
            <person name="Karaoz U."/>
            <person name="Brodie E.L."/>
            <person name="Williams K.H."/>
            <person name="Hubbard S.S."/>
            <person name="Banfield J.F."/>
        </authorList>
    </citation>
    <scope>NUCLEOTIDE SEQUENCE [LARGE SCALE GENOMIC DNA]</scope>
</reference>
<dbReference type="InterPro" id="IPR002355">
    <property type="entry name" value="Cu_oxidase_Cu_BS"/>
</dbReference>
<dbReference type="AlphaFoldDB" id="A0A1F7I6M0"/>
<evidence type="ECO:0000259" key="4">
    <source>
        <dbReference type="Pfam" id="PF00394"/>
    </source>
</evidence>
<evidence type="ECO:0000313" key="7">
    <source>
        <dbReference type="EMBL" id="OGK39016.1"/>
    </source>
</evidence>
<evidence type="ECO:0000259" key="5">
    <source>
        <dbReference type="Pfam" id="PF07731"/>
    </source>
</evidence>
<evidence type="ECO:0000313" key="8">
    <source>
        <dbReference type="Proteomes" id="UP000179270"/>
    </source>
</evidence>
<dbReference type="CDD" id="cd04207">
    <property type="entry name" value="CuRO_3_LCC_like"/>
    <property type="match status" value="1"/>
</dbReference>
<dbReference type="GO" id="GO:0005507">
    <property type="term" value="F:copper ion binding"/>
    <property type="evidence" value="ECO:0007669"/>
    <property type="project" value="InterPro"/>
</dbReference>
<dbReference type="Proteomes" id="UP000179270">
    <property type="component" value="Unassembled WGS sequence"/>
</dbReference>
<protein>
    <recommendedName>
        <fullName evidence="9">Copper oxidase</fullName>
    </recommendedName>
</protein>
<dbReference type="GO" id="GO:0016491">
    <property type="term" value="F:oxidoreductase activity"/>
    <property type="evidence" value="ECO:0007669"/>
    <property type="project" value="UniProtKB-KW"/>
</dbReference>
<evidence type="ECO:0000256" key="2">
    <source>
        <dbReference type="ARBA" id="ARBA00023002"/>
    </source>
</evidence>
<evidence type="ECO:0000256" key="1">
    <source>
        <dbReference type="ARBA" id="ARBA00022723"/>
    </source>
</evidence>
<dbReference type="Pfam" id="PF00394">
    <property type="entry name" value="Cu-oxidase"/>
    <property type="match status" value="1"/>
</dbReference>
<comment type="caution">
    <text evidence="7">The sequence shown here is derived from an EMBL/GenBank/DDBJ whole genome shotgun (WGS) entry which is preliminary data.</text>
</comment>
<keyword evidence="2" id="KW-0560">Oxidoreductase</keyword>
<proteinExistence type="predicted"/>
<dbReference type="Gene3D" id="2.60.40.420">
    <property type="entry name" value="Cupredoxins - blue copper proteins"/>
    <property type="match status" value="3"/>
</dbReference>
<sequence length="487" mass="55096">MLPAATDPTTVELKNGDTYDLTASIVKKNIGGNDVKMLAYNGSIPGQLIKVAQNAVITVNFKNNTDVDSTIHSHGVRLDNQFDGVPDITQKAVKPGESFSYKMTFPDVGIYWYHPHVREDYAQELGLYGNFLVTPNSPDYWGEVDREETLFLDDILIEGGQIANFDKSVIDHTLMGRFGNTMFINGDDNYKLSVRQGERVRFYITNAANARVFNFTIPNVRMKLVGSDNGKYEHEQWVDSVIIGPSERQIVEIAFAKDGEYQILNQTPDQTYALGTIDVQKHPVTTTYLPVLRENQDLIDSLKPLKSFFNKPADKDLKLTLEMGSSAPENNSSMGEHMMGNGEMMEDREMSMGEVEKIEWEDDMGMMNVQSTTNTLTWKLIDQESEKENMYIGWEFKKGDTVKIKIFNDDQSMHPMQHPIHIHGQKFLVLSTNGQSSSNLVWKDTTLIQTGDTVELLTQMDNPGTWLIHCHIPEHMEAGMISQFEVI</sequence>
<evidence type="ECO:0000259" key="6">
    <source>
        <dbReference type="Pfam" id="PF07732"/>
    </source>
</evidence>
<name>A0A1F7I6M0_9BACT</name>
<evidence type="ECO:0008006" key="9">
    <source>
        <dbReference type="Google" id="ProtNLM"/>
    </source>
</evidence>
<feature type="domain" description="Plastocyanin-like" evidence="5">
    <location>
        <begin position="386"/>
        <end position="486"/>
    </location>
</feature>
<dbReference type="Pfam" id="PF07732">
    <property type="entry name" value="Cu-oxidase_3"/>
    <property type="match status" value="1"/>
</dbReference>
<feature type="domain" description="Plastocyanin-like" evidence="4">
    <location>
        <begin position="177"/>
        <end position="273"/>
    </location>
</feature>
<keyword evidence="1" id="KW-0479">Metal-binding</keyword>
<dbReference type="InterPro" id="IPR045087">
    <property type="entry name" value="Cu-oxidase_fam"/>
</dbReference>
<dbReference type="PANTHER" id="PTHR11709">
    <property type="entry name" value="MULTI-COPPER OXIDASE"/>
    <property type="match status" value="1"/>
</dbReference>
<feature type="domain" description="Plastocyanin-like" evidence="6">
    <location>
        <begin position="31"/>
        <end position="136"/>
    </location>
</feature>
<organism evidence="7 8">
    <name type="scientific">Candidatus Roizmanbacteria bacterium RIFCSPLOWO2_01_FULL_35_13</name>
    <dbReference type="NCBI Taxonomy" id="1802055"/>
    <lineage>
        <taxon>Bacteria</taxon>
        <taxon>Candidatus Roizmaniibacteriota</taxon>
    </lineage>
</organism>
<dbReference type="STRING" id="1802055.A3A74_06765"/>
<accession>A0A1F7I6M0</accession>
<dbReference type="SUPFAM" id="SSF49503">
    <property type="entry name" value="Cupredoxins"/>
    <property type="match status" value="3"/>
</dbReference>
<keyword evidence="3" id="KW-0186">Copper</keyword>
<dbReference type="InterPro" id="IPR001117">
    <property type="entry name" value="Cu-oxidase_2nd"/>
</dbReference>
<dbReference type="InterPro" id="IPR011707">
    <property type="entry name" value="Cu-oxidase-like_N"/>
</dbReference>